<evidence type="ECO:0000313" key="11">
    <source>
        <dbReference type="Ensembl" id="ENSLOCP00000012341.1"/>
    </source>
</evidence>
<dbReference type="GO" id="GO:0005865">
    <property type="term" value="C:striated muscle thin filament"/>
    <property type="evidence" value="ECO:0000318"/>
    <property type="project" value="GO_Central"/>
</dbReference>
<feature type="compositionally biased region" description="Pro residues" evidence="9">
    <location>
        <begin position="535"/>
        <end position="547"/>
    </location>
</feature>
<dbReference type="GO" id="GO:0005523">
    <property type="term" value="F:tropomyosin binding"/>
    <property type="evidence" value="ECO:0000318"/>
    <property type="project" value="GO_Central"/>
</dbReference>
<evidence type="ECO:0000256" key="9">
    <source>
        <dbReference type="SAM" id="MobiDB-lite"/>
    </source>
</evidence>
<feature type="compositionally biased region" description="Low complexity" evidence="9">
    <location>
        <begin position="518"/>
        <end position="534"/>
    </location>
</feature>
<keyword evidence="12" id="KW-1185">Reference proteome</keyword>
<sequence length="605" mass="67559">MSRMSRYRRQVSEDPDIDNLLANLSPEEMEELEKELDVAEPDPNVPVGLRQRNQTDKQPSGTYNREAMLHYCERETKKLIQRELSVEEGVPLDTTKDLKVGEKEKPQEGEPKKESRKQEYLRRMGLSQEKRCSRSNSKESVEKAGKEVGSPCEDTPRKRGAAARKEQENRREEKNCQGMERKKDHGPSTPGKTKREEPKTGACRREERDSQTKEGKREGPDCPDRIGKSDQGEKRGDTPDSRKQDKKPKGEDRCSVNVKTGSQPEQVSREGKASQENEKKPREPLKNEEPESGTAGESPGSNATGEEQEDDATPSIFDEPLEKVQNNDPELTELNINNSDVINNDTLIRFADALGDNTHVRVFALANTRADDHVAFAIANTLRSNRTLTSINLDSNHLTGKGIMALVRALQNNTTLTELRFHNQRHICGGKTEMEMAKILKENTTLLKLGYHFELAGPRMTMTNILSRNMDKQRQRRLQEQKQALGDGDKKGSLEVPKVGGGLLKGSPKPSPKPSPQSSPWSSPKVSPRKAGAAGPPPPPPPPPPAPALDGEALRNSLTPVSQRKLDDRGSTPPRDKNTRDQLLDSIRNSNIKQLKKVEVPKLLR</sequence>
<reference evidence="11" key="2">
    <citation type="submission" date="2025-08" db="UniProtKB">
        <authorList>
            <consortium name="Ensembl"/>
        </authorList>
    </citation>
    <scope>IDENTIFICATION</scope>
</reference>
<feature type="compositionally biased region" description="Basic and acidic residues" evidence="9">
    <location>
        <begin position="163"/>
        <end position="186"/>
    </location>
</feature>
<name>W5MVD2_LEPOC</name>
<feature type="compositionally biased region" description="Polar residues" evidence="9">
    <location>
        <begin position="257"/>
        <end position="266"/>
    </location>
</feature>
<dbReference type="GO" id="GO:0003779">
    <property type="term" value="F:actin binding"/>
    <property type="evidence" value="ECO:0007669"/>
    <property type="project" value="InterPro"/>
</dbReference>
<feature type="compositionally biased region" description="Basic and acidic residues" evidence="9">
    <location>
        <begin position="193"/>
        <end position="254"/>
    </location>
</feature>
<dbReference type="GO" id="GO:0005856">
    <property type="term" value="C:cytoskeleton"/>
    <property type="evidence" value="ECO:0000318"/>
    <property type="project" value="GO_Central"/>
</dbReference>
<evidence type="ECO:0000259" key="10">
    <source>
        <dbReference type="PROSITE" id="PS51082"/>
    </source>
</evidence>
<dbReference type="Gene3D" id="3.80.10.10">
    <property type="entry name" value="Ribonuclease Inhibitor"/>
    <property type="match status" value="1"/>
</dbReference>
<dbReference type="FunCoup" id="W5MVD2">
    <property type="interactions" value="54"/>
</dbReference>
<keyword evidence="4" id="KW-0597">Phosphoprotein</keyword>
<dbReference type="InterPro" id="IPR032675">
    <property type="entry name" value="LRR_dom_sf"/>
</dbReference>
<dbReference type="Proteomes" id="UP000018468">
    <property type="component" value="Linkage group LG3"/>
</dbReference>
<feature type="region of interest" description="Disordered" evidence="9">
    <location>
        <begin position="471"/>
        <end position="588"/>
    </location>
</feature>
<evidence type="ECO:0000256" key="6">
    <source>
        <dbReference type="ARBA" id="ARBA00023212"/>
    </source>
</evidence>
<reference evidence="12" key="1">
    <citation type="submission" date="2011-12" db="EMBL/GenBank/DDBJ databases">
        <title>The Draft Genome of Lepisosteus oculatus.</title>
        <authorList>
            <consortium name="The Broad Institute Genome Assembly &amp; Analysis Group"/>
            <consortium name="Computational R&amp;D Group"/>
            <consortium name="and Sequencing Platform"/>
            <person name="Di Palma F."/>
            <person name="Alfoldi J."/>
            <person name="Johnson J."/>
            <person name="Berlin A."/>
            <person name="Gnerre S."/>
            <person name="Jaffe D."/>
            <person name="MacCallum I."/>
            <person name="Young S."/>
            <person name="Walker B.J."/>
            <person name="Lander E.S."/>
            <person name="Lindblad-Toh K."/>
        </authorList>
    </citation>
    <scope>NUCLEOTIDE SEQUENCE [LARGE SCALE GENOMIC DNA]</scope>
</reference>
<keyword evidence="3" id="KW-0963">Cytoplasm</keyword>
<dbReference type="HOGENOM" id="CLU_031052_4_0_1"/>
<dbReference type="GO" id="GO:0007015">
    <property type="term" value="P:actin filament organization"/>
    <property type="evidence" value="ECO:0000318"/>
    <property type="project" value="GO_Central"/>
</dbReference>
<reference evidence="11" key="3">
    <citation type="submission" date="2025-09" db="UniProtKB">
        <authorList>
            <consortium name="Ensembl"/>
        </authorList>
    </citation>
    <scope>IDENTIFICATION</scope>
</reference>
<dbReference type="STRING" id="7918.ENSLOCP00000012341"/>
<dbReference type="FunFam" id="3.80.10.10:FF:000083">
    <property type="entry name" value="Leiomodin 1"/>
    <property type="match status" value="1"/>
</dbReference>
<comment type="function">
    <text evidence="7">Required for proper contractility of visceral smooth muscle cells. Mediates nucleation of actin filaments.</text>
</comment>
<feature type="domain" description="WH2" evidence="10">
    <location>
        <begin position="579"/>
        <end position="598"/>
    </location>
</feature>
<evidence type="ECO:0000256" key="3">
    <source>
        <dbReference type="ARBA" id="ARBA00022490"/>
    </source>
</evidence>
<evidence type="ECO:0000256" key="5">
    <source>
        <dbReference type="ARBA" id="ARBA00022737"/>
    </source>
</evidence>
<keyword evidence="6" id="KW-0206">Cytoskeleton</keyword>
<dbReference type="EMBL" id="AHAT01014279">
    <property type="status" value="NOT_ANNOTATED_CDS"/>
    <property type="molecule type" value="Genomic_DNA"/>
</dbReference>
<feature type="compositionally biased region" description="Basic and acidic residues" evidence="9">
    <location>
        <begin position="471"/>
        <end position="480"/>
    </location>
</feature>
<accession>W5MVD2</accession>
<dbReference type="PROSITE" id="PS51082">
    <property type="entry name" value="WH2"/>
    <property type="match status" value="1"/>
</dbReference>
<evidence type="ECO:0000256" key="2">
    <source>
        <dbReference type="ARBA" id="ARBA00004245"/>
    </source>
</evidence>
<feature type="compositionally biased region" description="Basic and acidic residues" evidence="9">
    <location>
        <begin position="564"/>
        <end position="583"/>
    </location>
</feature>
<feature type="region of interest" description="Disordered" evidence="9">
    <location>
        <begin position="82"/>
        <end position="318"/>
    </location>
</feature>
<dbReference type="GeneTree" id="ENSGT00940000159825"/>
<evidence type="ECO:0000256" key="8">
    <source>
        <dbReference type="ARBA" id="ARBA00070932"/>
    </source>
</evidence>
<feature type="compositionally biased region" description="Acidic residues" evidence="9">
    <location>
        <begin position="27"/>
        <end position="40"/>
    </location>
</feature>
<evidence type="ECO:0000256" key="7">
    <source>
        <dbReference type="ARBA" id="ARBA00055149"/>
    </source>
</evidence>
<dbReference type="CTD" id="795335"/>
<dbReference type="InterPro" id="IPR004934">
    <property type="entry name" value="TMOD"/>
</dbReference>
<dbReference type="GO" id="GO:0030016">
    <property type="term" value="C:myofibril"/>
    <property type="evidence" value="ECO:0000318"/>
    <property type="project" value="GO_Central"/>
</dbReference>
<keyword evidence="5" id="KW-0677">Repeat</keyword>
<evidence type="ECO:0000256" key="1">
    <source>
        <dbReference type="ARBA" id="ARBA00004204"/>
    </source>
</evidence>
<dbReference type="PANTHER" id="PTHR10901:SF5">
    <property type="entry name" value="LEIOMODIN-1"/>
    <property type="match status" value="1"/>
</dbReference>
<dbReference type="KEGG" id="loc:102682557"/>
<dbReference type="InParanoid" id="W5MVD2"/>
<dbReference type="AlphaFoldDB" id="W5MVD2"/>
<feature type="region of interest" description="Disordered" evidence="9">
    <location>
        <begin position="1"/>
        <end position="66"/>
    </location>
</feature>
<dbReference type="PANTHER" id="PTHR10901">
    <property type="entry name" value="TROPOMODULIN"/>
    <property type="match status" value="1"/>
</dbReference>
<dbReference type="GO" id="GO:0051694">
    <property type="term" value="P:pointed-end actin filament capping"/>
    <property type="evidence" value="ECO:0007669"/>
    <property type="project" value="InterPro"/>
</dbReference>
<dbReference type="GO" id="GO:0006936">
    <property type="term" value="P:muscle contraction"/>
    <property type="evidence" value="ECO:0000318"/>
    <property type="project" value="GO_Central"/>
</dbReference>
<evidence type="ECO:0000256" key="4">
    <source>
        <dbReference type="ARBA" id="ARBA00022553"/>
    </source>
</evidence>
<protein>
    <recommendedName>
        <fullName evidence="8">Leiomodin-1</fullName>
    </recommendedName>
</protein>
<dbReference type="Ensembl" id="ENSLOCT00000012362.1">
    <property type="protein sequence ID" value="ENSLOCP00000012341.1"/>
    <property type="gene ID" value="ENSLOCG00000010089.1"/>
</dbReference>
<dbReference type="InterPro" id="IPR003124">
    <property type="entry name" value="WH2_dom"/>
</dbReference>
<evidence type="ECO:0000313" key="12">
    <source>
        <dbReference type="Proteomes" id="UP000018468"/>
    </source>
</evidence>
<proteinExistence type="predicted"/>
<dbReference type="Bgee" id="ENSLOCG00000010089">
    <property type="expression patterns" value="Expressed in muscle tissue and 8 other cell types or tissues"/>
</dbReference>
<comment type="subcellular location">
    <subcellularLocation>
        <location evidence="2">Cytoplasm</location>
        <location evidence="2">Cytoskeleton</location>
    </subcellularLocation>
    <subcellularLocation>
        <location evidence="1">Cytoplasm</location>
        <location evidence="1">Myofibril</location>
        <location evidence="1">Sarcomere</location>
    </subcellularLocation>
</comment>
<dbReference type="GeneID" id="102682557"/>
<dbReference type="Pfam" id="PF03250">
    <property type="entry name" value="Tropomodulin"/>
    <property type="match status" value="1"/>
</dbReference>
<dbReference type="GO" id="GO:0030239">
    <property type="term" value="P:myofibril assembly"/>
    <property type="evidence" value="ECO:0000318"/>
    <property type="project" value="GO_Central"/>
</dbReference>
<feature type="compositionally biased region" description="Basic and acidic residues" evidence="9">
    <location>
        <begin position="267"/>
        <end position="289"/>
    </location>
</feature>
<dbReference type="SUPFAM" id="SSF52047">
    <property type="entry name" value="RNI-like"/>
    <property type="match status" value="1"/>
</dbReference>
<dbReference type="OrthoDB" id="2163268at2759"/>
<dbReference type="OMA" id="ELKMDMM"/>
<feature type="compositionally biased region" description="Basic and acidic residues" evidence="9">
    <location>
        <begin position="94"/>
        <end position="146"/>
    </location>
</feature>
<dbReference type="eggNOG" id="KOG3735">
    <property type="taxonomic scope" value="Eukaryota"/>
</dbReference>
<organism evidence="11 12">
    <name type="scientific">Lepisosteus oculatus</name>
    <name type="common">Spotted gar</name>
    <dbReference type="NCBI Taxonomy" id="7918"/>
    <lineage>
        <taxon>Eukaryota</taxon>
        <taxon>Metazoa</taxon>
        <taxon>Chordata</taxon>
        <taxon>Craniata</taxon>
        <taxon>Vertebrata</taxon>
        <taxon>Euteleostomi</taxon>
        <taxon>Actinopterygii</taxon>
        <taxon>Neopterygii</taxon>
        <taxon>Holostei</taxon>
        <taxon>Semionotiformes</taxon>
        <taxon>Lepisosteidae</taxon>
        <taxon>Lepisosteus</taxon>
    </lineage>
</organism>